<organism evidence="4 5">
    <name type="scientific">Scopulibacillus cellulosilyticus</name>
    <dbReference type="NCBI Taxonomy" id="2665665"/>
    <lineage>
        <taxon>Bacteria</taxon>
        <taxon>Bacillati</taxon>
        <taxon>Bacillota</taxon>
        <taxon>Bacilli</taxon>
        <taxon>Bacillales</taxon>
        <taxon>Sporolactobacillaceae</taxon>
        <taxon>Scopulibacillus</taxon>
    </lineage>
</organism>
<feature type="binding site" evidence="1">
    <location>
        <position position="265"/>
    </location>
    <ligand>
        <name>substrate</name>
    </ligand>
</feature>
<dbReference type="EC" id="2.7.4.16" evidence="1"/>
<dbReference type="Gene3D" id="3.90.650.10">
    <property type="entry name" value="PurM-like C-terminal domain"/>
    <property type="match status" value="1"/>
</dbReference>
<feature type="binding site" evidence="1">
    <location>
        <position position="52"/>
    </location>
    <ligand>
        <name>substrate</name>
    </ligand>
</feature>
<dbReference type="SUPFAM" id="SSF56042">
    <property type="entry name" value="PurM C-terminal domain-like"/>
    <property type="match status" value="1"/>
</dbReference>
<name>A0ABW2PXW3_9BACL</name>
<dbReference type="InterPro" id="IPR010918">
    <property type="entry name" value="PurM-like_C_dom"/>
</dbReference>
<dbReference type="HAMAP" id="MF_02128">
    <property type="entry name" value="TMP_kinase"/>
    <property type="match status" value="1"/>
</dbReference>
<keyword evidence="1" id="KW-0479">Metal-binding</keyword>
<comment type="similarity">
    <text evidence="1">Belongs to the thiamine-monophosphate kinase family.</text>
</comment>
<reference evidence="5" key="1">
    <citation type="journal article" date="2019" name="Int. J. Syst. Evol. Microbiol.">
        <title>The Global Catalogue of Microorganisms (GCM) 10K type strain sequencing project: providing services to taxonomists for standard genome sequencing and annotation.</title>
        <authorList>
            <consortium name="The Broad Institute Genomics Platform"/>
            <consortium name="The Broad Institute Genome Sequencing Center for Infectious Disease"/>
            <person name="Wu L."/>
            <person name="Ma J."/>
        </authorList>
    </citation>
    <scope>NUCLEOTIDE SEQUENCE [LARGE SCALE GENOMIC DNA]</scope>
    <source>
        <strain evidence="5">CGMCC 1.16305</strain>
    </source>
</reference>
<comment type="miscellaneous">
    <text evidence="1">Reaction mechanism of ThiL seems to utilize a direct, inline transfer of the gamma-phosphate of ATP to TMP rather than a phosphorylated enzyme intermediate.</text>
</comment>
<feature type="binding site" evidence="1">
    <location>
        <position position="74"/>
    </location>
    <ligand>
        <name>Mg(2+)</name>
        <dbReference type="ChEBI" id="CHEBI:18420"/>
        <label>2</label>
    </ligand>
</feature>
<proteinExistence type="inferred from homology"/>
<dbReference type="InterPro" id="IPR006283">
    <property type="entry name" value="ThiL-like"/>
</dbReference>
<feature type="binding site" evidence="1">
    <location>
        <position position="215"/>
    </location>
    <ligand>
        <name>Mg(2+)</name>
        <dbReference type="ChEBI" id="CHEBI:18420"/>
        <label>3</label>
    </ligand>
</feature>
<keyword evidence="1" id="KW-0784">Thiamine biosynthesis</keyword>
<dbReference type="GO" id="GO:0009030">
    <property type="term" value="F:thiamine-phosphate kinase activity"/>
    <property type="evidence" value="ECO:0007669"/>
    <property type="project" value="UniProtKB-EC"/>
</dbReference>
<feature type="binding site" evidence="1">
    <location>
        <position position="321"/>
    </location>
    <ligand>
        <name>substrate</name>
    </ligand>
</feature>
<dbReference type="InterPro" id="IPR036676">
    <property type="entry name" value="PurM-like_C_sf"/>
</dbReference>
<dbReference type="Proteomes" id="UP001596505">
    <property type="component" value="Unassembled WGS sequence"/>
</dbReference>
<comment type="catalytic activity">
    <reaction evidence="1">
        <text>thiamine phosphate + ATP = thiamine diphosphate + ADP</text>
        <dbReference type="Rhea" id="RHEA:15913"/>
        <dbReference type="ChEBI" id="CHEBI:30616"/>
        <dbReference type="ChEBI" id="CHEBI:37575"/>
        <dbReference type="ChEBI" id="CHEBI:58937"/>
        <dbReference type="ChEBI" id="CHEBI:456216"/>
        <dbReference type="EC" id="2.7.4.16"/>
    </reaction>
</comment>
<dbReference type="InterPro" id="IPR016188">
    <property type="entry name" value="PurM-like_N"/>
</dbReference>
<evidence type="ECO:0000259" key="3">
    <source>
        <dbReference type="Pfam" id="PF02769"/>
    </source>
</evidence>
<protein>
    <recommendedName>
        <fullName evidence="1">Thiamine-monophosphate kinase</fullName>
        <shortName evidence="1">TMP kinase</shortName>
        <shortName evidence="1">Thiamine-phosphate kinase</shortName>
        <ecNumber evidence="1">2.7.4.16</ecNumber>
    </recommendedName>
</protein>
<dbReference type="Pfam" id="PF02769">
    <property type="entry name" value="AIRS_C"/>
    <property type="match status" value="1"/>
</dbReference>
<feature type="domain" description="PurM-like C-terminal" evidence="3">
    <location>
        <begin position="151"/>
        <end position="302"/>
    </location>
</feature>
<evidence type="ECO:0000313" key="4">
    <source>
        <dbReference type="EMBL" id="MFC7393532.1"/>
    </source>
</evidence>
<feature type="binding site" evidence="1">
    <location>
        <position position="45"/>
    </location>
    <ligand>
        <name>Mg(2+)</name>
        <dbReference type="ChEBI" id="CHEBI:18420"/>
        <label>1</label>
    </ligand>
</feature>
<dbReference type="Gene3D" id="3.30.1330.10">
    <property type="entry name" value="PurM-like, N-terminal domain"/>
    <property type="match status" value="1"/>
</dbReference>
<evidence type="ECO:0000313" key="5">
    <source>
        <dbReference type="Proteomes" id="UP001596505"/>
    </source>
</evidence>
<sequence length="329" mass="36652">MLDEFSLIKSIEPKEQRHQELIKGIGDDAAIYSTENNFEQIVCMDTMVEGVHFTKATMTPYHIGWKALAANISDIAAMGGYPDYYLVSLAMPAEWSGDIKEMYRGMEDLSALYQMDLIGGDTTSTKNGLVVTITAVGHTDKRRHYLRSSAKPGDQVFITGYLGESAAGLALLQKEIDIKDQYARRQLIESHQKPMPQVEAARLLGKIPCRYAVNDISDGLASEANEIAEASGVTITINYQSLPVSKPLMFLEPSDRKQFMLSGGEDYQLLITAPEENSEELIEIFQQHHINLTKIGIVTEGCAEVYLIDEDNKTLLKKSGYNHFNSNEE</sequence>
<feature type="binding site" evidence="1">
    <location>
        <position position="218"/>
    </location>
    <ligand>
        <name>Mg(2+)</name>
        <dbReference type="ChEBI" id="CHEBI:18420"/>
        <label>5</label>
    </ligand>
</feature>
<feature type="binding site" evidence="1">
    <location>
        <position position="103"/>
    </location>
    <ligand>
        <name>ATP</name>
        <dbReference type="ChEBI" id="CHEBI:30616"/>
    </ligand>
</feature>
<dbReference type="NCBIfam" id="TIGR01379">
    <property type="entry name" value="thiL"/>
    <property type="match status" value="1"/>
</dbReference>
<evidence type="ECO:0000259" key="2">
    <source>
        <dbReference type="Pfam" id="PF00586"/>
    </source>
</evidence>
<keyword evidence="1" id="KW-0547">Nucleotide-binding</keyword>
<keyword evidence="5" id="KW-1185">Reference proteome</keyword>
<keyword evidence="1 4" id="KW-0808">Transferase</keyword>
<dbReference type="InterPro" id="IPR036921">
    <property type="entry name" value="PurM-like_N_sf"/>
</dbReference>
<dbReference type="PANTHER" id="PTHR30270">
    <property type="entry name" value="THIAMINE-MONOPHOSPHATE KINASE"/>
    <property type="match status" value="1"/>
</dbReference>
<dbReference type="PANTHER" id="PTHR30270:SF0">
    <property type="entry name" value="THIAMINE-MONOPHOSPHATE KINASE"/>
    <property type="match status" value="1"/>
</dbReference>
<keyword evidence="1" id="KW-0067">ATP-binding</keyword>
<feature type="binding site" evidence="1">
    <location>
        <position position="28"/>
    </location>
    <ligand>
        <name>Mg(2+)</name>
        <dbReference type="ChEBI" id="CHEBI:18420"/>
        <label>3</label>
    </ligand>
</feature>
<feature type="binding site" evidence="1">
    <location>
        <position position="74"/>
    </location>
    <ligand>
        <name>Mg(2+)</name>
        <dbReference type="ChEBI" id="CHEBI:18420"/>
        <label>3</label>
    </ligand>
</feature>
<gene>
    <name evidence="1 4" type="primary">thiL</name>
    <name evidence="4" type="ORF">ACFQRG_11260</name>
</gene>
<feature type="binding site" evidence="1">
    <location>
        <position position="147"/>
    </location>
    <ligand>
        <name>ATP</name>
        <dbReference type="ChEBI" id="CHEBI:30616"/>
    </ligand>
</feature>
<comment type="caution">
    <text evidence="1">Lacks conserved residue(s) required for the propagation of feature annotation.</text>
</comment>
<comment type="pathway">
    <text evidence="1">Cofactor biosynthesis; thiamine diphosphate biosynthesis; thiamine diphosphate from thiamine phosphate: step 1/1.</text>
</comment>
<dbReference type="CDD" id="cd02194">
    <property type="entry name" value="ThiL"/>
    <property type="match status" value="1"/>
</dbReference>
<evidence type="ECO:0000256" key="1">
    <source>
        <dbReference type="HAMAP-Rule" id="MF_02128"/>
    </source>
</evidence>
<accession>A0ABW2PXW3</accession>
<keyword evidence="1" id="KW-0460">Magnesium</keyword>
<dbReference type="EMBL" id="JBHTCO010000013">
    <property type="protein sequence ID" value="MFC7393532.1"/>
    <property type="molecule type" value="Genomic_DNA"/>
</dbReference>
<keyword evidence="1 4" id="KW-0418">Kinase</keyword>
<feature type="binding site" evidence="1">
    <location>
        <position position="74"/>
    </location>
    <ligand>
        <name>Mg(2+)</name>
        <dbReference type="ChEBI" id="CHEBI:18420"/>
        <label>4</label>
    </ligand>
</feature>
<comment type="caution">
    <text evidence="4">The sequence shown here is derived from an EMBL/GenBank/DDBJ whole genome shotgun (WGS) entry which is preliminary data.</text>
</comment>
<feature type="binding site" evidence="1">
    <location>
        <position position="217"/>
    </location>
    <ligand>
        <name>ATP</name>
        <dbReference type="ChEBI" id="CHEBI:30616"/>
    </ligand>
</feature>
<comment type="function">
    <text evidence="1">Catalyzes the ATP-dependent phosphorylation of thiamine-monophosphate (TMP) to form thiamine-pyrophosphate (TPP), the active form of vitamin B1.</text>
</comment>
<feature type="domain" description="PurM-like N-terminal" evidence="2">
    <location>
        <begin position="26"/>
        <end position="138"/>
    </location>
</feature>
<feature type="binding site" evidence="1">
    <location>
        <position position="121"/>
    </location>
    <ligand>
        <name>Mg(2+)</name>
        <dbReference type="ChEBI" id="CHEBI:18420"/>
        <label>1</label>
    </ligand>
</feature>
<dbReference type="RefSeq" id="WP_380966044.1">
    <property type="nucleotide sequence ID" value="NZ_JBHTCO010000013.1"/>
</dbReference>
<dbReference type="PIRSF" id="PIRSF005303">
    <property type="entry name" value="Thiam_monoph_kin"/>
    <property type="match status" value="1"/>
</dbReference>
<dbReference type="Pfam" id="PF00586">
    <property type="entry name" value="AIRS"/>
    <property type="match status" value="1"/>
</dbReference>
<feature type="binding site" evidence="1">
    <location>
        <begin position="120"/>
        <end position="121"/>
    </location>
    <ligand>
        <name>ATP</name>
        <dbReference type="ChEBI" id="CHEBI:30616"/>
    </ligand>
</feature>
<feature type="binding site" evidence="1">
    <location>
        <position position="45"/>
    </location>
    <ligand>
        <name>Mg(2+)</name>
        <dbReference type="ChEBI" id="CHEBI:18420"/>
        <label>2</label>
    </ligand>
</feature>
<feature type="binding site" evidence="1">
    <location>
        <position position="28"/>
    </location>
    <ligand>
        <name>Mg(2+)</name>
        <dbReference type="ChEBI" id="CHEBI:18420"/>
        <label>4</label>
    </ligand>
</feature>
<dbReference type="SUPFAM" id="SSF55326">
    <property type="entry name" value="PurM N-terminal domain-like"/>
    <property type="match status" value="1"/>
</dbReference>